<name>A0AAD3UMA1_KLEOX</name>
<reference evidence="2" key="2">
    <citation type="submission" date="2019-09" db="EMBL/GenBank/DDBJ databases">
        <authorList>
            <consortium name="NCBI Pathogen Detection Project"/>
        </authorList>
    </citation>
    <scope>NUCLEOTIDE SEQUENCE</scope>
    <source>
        <strain evidence="2">AUSMDU00005748</strain>
    </source>
</reference>
<sequence>MKGLPSGSPFYLRRTARSHPLYDSLSFLRRFFAVIKIKFFGNIFLIIFINNMICIVFIYRKIPPFCLS</sequence>
<dbReference type="Proteomes" id="UP000868497">
    <property type="component" value="Unassembled WGS sequence"/>
</dbReference>
<comment type="caution">
    <text evidence="2">The sequence shown here is derived from an EMBL/GenBank/DDBJ whole genome shotgun (WGS) entry which is preliminary data.</text>
</comment>
<organism evidence="2 3">
    <name type="scientific">Klebsiella oxytoca</name>
    <dbReference type="NCBI Taxonomy" id="571"/>
    <lineage>
        <taxon>Bacteria</taxon>
        <taxon>Pseudomonadati</taxon>
        <taxon>Pseudomonadota</taxon>
        <taxon>Gammaproteobacteria</taxon>
        <taxon>Enterobacterales</taxon>
        <taxon>Enterobacteriaceae</taxon>
        <taxon>Klebsiella/Raoultella group</taxon>
        <taxon>Klebsiella</taxon>
    </lineage>
</organism>
<dbReference type="EMBL" id="DACXIC010000025">
    <property type="protein sequence ID" value="HAU4358507.1"/>
    <property type="molecule type" value="Genomic_DNA"/>
</dbReference>
<feature type="transmembrane region" description="Helical" evidence="1">
    <location>
        <begin position="39"/>
        <end position="59"/>
    </location>
</feature>
<keyword evidence="1" id="KW-0812">Transmembrane</keyword>
<accession>A0AAD3UMA1</accession>
<keyword evidence="1" id="KW-1133">Transmembrane helix</keyword>
<protein>
    <submittedName>
        <fullName evidence="2">Uncharacterized protein</fullName>
    </submittedName>
</protein>
<proteinExistence type="predicted"/>
<keyword evidence="1" id="KW-0472">Membrane</keyword>
<gene>
    <name evidence="2" type="ORF">F6W21_19470</name>
</gene>
<reference evidence="2" key="1">
    <citation type="journal article" date="2018" name="Genome Biol.">
        <title>SKESA: strategic k-mer extension for scrupulous assemblies.</title>
        <authorList>
            <person name="Souvorov A."/>
            <person name="Agarwala R."/>
            <person name="Lipman D.J."/>
        </authorList>
    </citation>
    <scope>NUCLEOTIDE SEQUENCE</scope>
    <source>
        <strain evidence="2">AUSMDU00005748</strain>
    </source>
</reference>
<evidence type="ECO:0000313" key="2">
    <source>
        <dbReference type="EMBL" id="HAU4358507.1"/>
    </source>
</evidence>
<evidence type="ECO:0000313" key="3">
    <source>
        <dbReference type="Proteomes" id="UP000868497"/>
    </source>
</evidence>
<dbReference type="AlphaFoldDB" id="A0AAD3UMA1"/>
<evidence type="ECO:0000256" key="1">
    <source>
        <dbReference type="SAM" id="Phobius"/>
    </source>
</evidence>